<dbReference type="EMBL" id="STGJ01000022">
    <property type="protein sequence ID" value="TIC78745.1"/>
    <property type="molecule type" value="Genomic_DNA"/>
</dbReference>
<name>A0A4T0UKP3_9NEIS</name>
<keyword evidence="2" id="KW-1185">Reference proteome</keyword>
<reference evidence="1 2" key="1">
    <citation type="submission" date="2019-04" db="EMBL/GenBank/DDBJ databases">
        <title>Crenobacter sp. nov.</title>
        <authorList>
            <person name="Shi S."/>
        </authorList>
    </citation>
    <scope>NUCLEOTIDE SEQUENCE [LARGE SCALE GENOMIC DNA]</scope>
    <source>
        <strain evidence="1 2">GY 70310</strain>
    </source>
</reference>
<dbReference type="RefSeq" id="WP_136555650.1">
    <property type="nucleotide sequence ID" value="NZ_STGJ01000022.1"/>
</dbReference>
<evidence type="ECO:0000313" key="1">
    <source>
        <dbReference type="EMBL" id="TIC78745.1"/>
    </source>
</evidence>
<organism evidence="1 2">
    <name type="scientific">Crenobacter intestini</name>
    <dbReference type="NCBI Taxonomy" id="2563443"/>
    <lineage>
        <taxon>Bacteria</taxon>
        <taxon>Pseudomonadati</taxon>
        <taxon>Pseudomonadota</taxon>
        <taxon>Betaproteobacteria</taxon>
        <taxon>Neisseriales</taxon>
        <taxon>Neisseriaceae</taxon>
        <taxon>Crenobacter</taxon>
    </lineage>
</organism>
<comment type="caution">
    <text evidence="1">The sequence shown here is derived from an EMBL/GenBank/DDBJ whole genome shotgun (WGS) entry which is preliminary data.</text>
</comment>
<accession>A0A4T0UKP3</accession>
<dbReference type="AlphaFoldDB" id="A0A4T0UKP3"/>
<protein>
    <submittedName>
        <fullName evidence="1">Uncharacterized protein</fullName>
    </submittedName>
</protein>
<evidence type="ECO:0000313" key="2">
    <source>
        <dbReference type="Proteomes" id="UP000308891"/>
    </source>
</evidence>
<proteinExistence type="predicted"/>
<dbReference type="Proteomes" id="UP000308891">
    <property type="component" value="Unassembled WGS sequence"/>
</dbReference>
<sequence length="74" mass="8231">MLAVYAHIKIRRSLNSQRNQRLALRARDLQCLGEKPCDSVVFCGVLAMVLAFLADKCRTADKKEPVLTGRAAKT</sequence>
<gene>
    <name evidence="1" type="ORF">E5K04_15175</name>
</gene>